<dbReference type="PANTHER" id="PTHR34293">
    <property type="entry name" value="HTH-TYPE TRANSCRIPTIONAL REGULATOR TRMBL2"/>
    <property type="match status" value="1"/>
</dbReference>
<dbReference type="InterPro" id="IPR036390">
    <property type="entry name" value="WH_DNA-bd_sf"/>
</dbReference>
<organism evidence="2">
    <name type="scientific">marine sediment metagenome</name>
    <dbReference type="NCBI Taxonomy" id="412755"/>
    <lineage>
        <taxon>unclassified sequences</taxon>
        <taxon>metagenomes</taxon>
        <taxon>ecological metagenomes</taxon>
    </lineage>
</organism>
<dbReference type="EMBL" id="LAZR01001041">
    <property type="protein sequence ID" value="KKN51964.1"/>
    <property type="molecule type" value="Genomic_DNA"/>
</dbReference>
<dbReference type="AlphaFoldDB" id="A0A0F9RAP9"/>
<evidence type="ECO:0000259" key="1">
    <source>
        <dbReference type="Pfam" id="PF01978"/>
    </source>
</evidence>
<gene>
    <name evidence="2" type="ORF">LCGC14_0617450</name>
</gene>
<dbReference type="Pfam" id="PF01978">
    <property type="entry name" value="TrmB"/>
    <property type="match status" value="1"/>
</dbReference>
<feature type="domain" description="Transcription regulator TrmB N-terminal" evidence="1">
    <location>
        <begin position="16"/>
        <end position="83"/>
    </location>
</feature>
<proteinExistence type="predicted"/>
<reference evidence="2" key="1">
    <citation type="journal article" date="2015" name="Nature">
        <title>Complex archaea that bridge the gap between prokaryotes and eukaryotes.</title>
        <authorList>
            <person name="Spang A."/>
            <person name="Saw J.H."/>
            <person name="Jorgensen S.L."/>
            <person name="Zaremba-Niedzwiedzka K."/>
            <person name="Martijn J."/>
            <person name="Lind A.E."/>
            <person name="van Eijk R."/>
            <person name="Schleper C."/>
            <person name="Guy L."/>
            <person name="Ettema T.J."/>
        </authorList>
    </citation>
    <scope>NUCLEOTIDE SEQUENCE</scope>
</reference>
<dbReference type="SUPFAM" id="SSF46785">
    <property type="entry name" value="Winged helix' DNA-binding domain"/>
    <property type="match status" value="1"/>
</dbReference>
<dbReference type="Gene3D" id="1.10.10.10">
    <property type="entry name" value="Winged helix-like DNA-binding domain superfamily/Winged helix DNA-binding domain"/>
    <property type="match status" value="1"/>
</dbReference>
<dbReference type="PANTHER" id="PTHR34293:SF1">
    <property type="entry name" value="HTH-TYPE TRANSCRIPTIONAL REGULATOR TRMBL2"/>
    <property type="match status" value="1"/>
</dbReference>
<name>A0A0F9RAP9_9ZZZZ</name>
<sequence length="283" mass="32812">MSEINKINQTEIEKSLQTLGFTKNDSKVLLTLCKYKILSPADIAKYSSVDRARVYDSLNRLIEKGFIQKEPIKRGANYQVIPIENIFKVIRDEYKQKIEDTMVLEKVITALEINKEESEPRVWSINSRVKIRKKIRELINSAEKRIFFIITPDLLMHELGGHDWILKELWNKKFSSNIQVVIALKYKEALKEEIKKLLKISLVIHSIEGDSVIPFGLLITDNKFLLTTLDSVKEAPEYTSGLWLEHGTTKQIIGYEHLFKHFVTSECKLIQLIPRTKNTTIVN</sequence>
<dbReference type="InterPro" id="IPR051797">
    <property type="entry name" value="TrmB-like"/>
</dbReference>
<dbReference type="InterPro" id="IPR002831">
    <property type="entry name" value="Tscrpt_reg_TrmB_N"/>
</dbReference>
<accession>A0A0F9RAP9</accession>
<comment type="caution">
    <text evidence="2">The sequence shown here is derived from an EMBL/GenBank/DDBJ whole genome shotgun (WGS) entry which is preliminary data.</text>
</comment>
<dbReference type="InterPro" id="IPR036388">
    <property type="entry name" value="WH-like_DNA-bd_sf"/>
</dbReference>
<evidence type="ECO:0000313" key="2">
    <source>
        <dbReference type="EMBL" id="KKN51964.1"/>
    </source>
</evidence>
<protein>
    <recommendedName>
        <fullName evidence="1">Transcription regulator TrmB N-terminal domain-containing protein</fullName>
    </recommendedName>
</protein>